<keyword evidence="6" id="KW-1185">Reference proteome</keyword>
<gene>
    <name evidence="5" type="primary">ssuA</name>
    <name evidence="5" type="ORF">GCM10017790_58960</name>
</gene>
<dbReference type="Gene3D" id="3.40.190.10">
    <property type="entry name" value="Periplasmic binding protein-like II"/>
    <property type="match status" value="2"/>
</dbReference>
<name>A0ABQ3LX24_9PSEU</name>
<dbReference type="EMBL" id="BNAY01000007">
    <property type="protein sequence ID" value="GHH28316.1"/>
    <property type="molecule type" value="Genomic_DNA"/>
</dbReference>
<reference evidence="6" key="1">
    <citation type="journal article" date="2019" name="Int. J. Syst. Evol. Microbiol.">
        <title>The Global Catalogue of Microorganisms (GCM) 10K type strain sequencing project: providing services to taxonomists for standard genome sequencing and annotation.</title>
        <authorList>
            <consortium name="The Broad Institute Genomics Platform"/>
            <consortium name="The Broad Institute Genome Sequencing Center for Infectious Disease"/>
            <person name="Wu L."/>
            <person name="Ma J."/>
        </authorList>
    </citation>
    <scope>NUCLEOTIDE SEQUENCE [LARGE SCALE GENOMIC DNA]</scope>
    <source>
        <strain evidence="6">CGMCC 4.7683</strain>
    </source>
</reference>
<comment type="similarity">
    <text evidence="2">Belongs to the bacterial solute-binding protein SsuA/TauA family.</text>
</comment>
<dbReference type="Proteomes" id="UP000635387">
    <property type="component" value="Unassembled WGS sequence"/>
</dbReference>
<evidence type="ECO:0000256" key="1">
    <source>
        <dbReference type="ARBA" id="ARBA00004418"/>
    </source>
</evidence>
<protein>
    <submittedName>
        <fullName evidence="5">Sulfonate ABC transporter substrate-binding protein</fullName>
    </submittedName>
</protein>
<dbReference type="InterPro" id="IPR015168">
    <property type="entry name" value="SsuA/THI5"/>
</dbReference>
<comment type="caution">
    <text evidence="5">The sequence shown here is derived from an EMBL/GenBank/DDBJ whole genome shotgun (WGS) entry which is preliminary data.</text>
</comment>
<evidence type="ECO:0000256" key="2">
    <source>
        <dbReference type="ARBA" id="ARBA00010742"/>
    </source>
</evidence>
<dbReference type="PANTHER" id="PTHR30024">
    <property type="entry name" value="ALIPHATIC SULFONATES-BINDING PROTEIN-RELATED"/>
    <property type="match status" value="1"/>
</dbReference>
<feature type="domain" description="Solute-binding protein family 3/N-terminal" evidence="4">
    <location>
        <begin position="53"/>
        <end position="288"/>
    </location>
</feature>
<dbReference type="InterPro" id="IPR001638">
    <property type="entry name" value="Solute-binding_3/MltF_N"/>
</dbReference>
<accession>A0ABQ3LX24</accession>
<evidence type="ECO:0000256" key="3">
    <source>
        <dbReference type="ARBA" id="ARBA00022729"/>
    </source>
</evidence>
<sequence>MSLHAASGARARGGTRALRITLCALLLTTLGGCGLLGATEASSFSDGTLEKPRIKVALLPASDLVPLRLAQETGLFRAEGLEVEAVEAASGQASMTQMIGGDVDIAFSSYMPFFIAQSKHVADIRVVADSSSASPKSNAVVTVPASPVKTIQDLAGKRIAITDMNTASHLLTMSVMADHGVDTSGVQWVTLPFPNIAKALANGQVDAAFLTEPFLTQAALVAGAVPVVDISTGATQDFPLTGFAALGRFVTENPKTLAAFQRALSKAVRDSADRSKVEPLLVRHAKIDPETAALTNLPTYGARVDARRLQRVPDLLLRTGVLKTALEAGPMLAPQAG</sequence>
<evidence type="ECO:0000313" key="5">
    <source>
        <dbReference type="EMBL" id="GHH28316.1"/>
    </source>
</evidence>
<dbReference type="PANTHER" id="PTHR30024:SF47">
    <property type="entry name" value="TAURINE-BINDING PERIPLASMIC PROTEIN"/>
    <property type="match status" value="1"/>
</dbReference>
<dbReference type="SUPFAM" id="SSF53850">
    <property type="entry name" value="Periplasmic binding protein-like II"/>
    <property type="match status" value="1"/>
</dbReference>
<comment type="subcellular location">
    <subcellularLocation>
        <location evidence="1">Periplasm</location>
    </subcellularLocation>
</comment>
<keyword evidence="3" id="KW-0732">Signal</keyword>
<dbReference type="SMART" id="SM00062">
    <property type="entry name" value="PBPb"/>
    <property type="match status" value="1"/>
</dbReference>
<organism evidence="5 6">
    <name type="scientific">Amycolatopsis oliviviridis</name>
    <dbReference type="NCBI Taxonomy" id="1471590"/>
    <lineage>
        <taxon>Bacteria</taxon>
        <taxon>Bacillati</taxon>
        <taxon>Actinomycetota</taxon>
        <taxon>Actinomycetes</taxon>
        <taxon>Pseudonocardiales</taxon>
        <taxon>Pseudonocardiaceae</taxon>
        <taxon>Amycolatopsis</taxon>
    </lineage>
</organism>
<dbReference type="Pfam" id="PF09084">
    <property type="entry name" value="NMT1"/>
    <property type="match status" value="1"/>
</dbReference>
<evidence type="ECO:0000313" key="6">
    <source>
        <dbReference type="Proteomes" id="UP000635387"/>
    </source>
</evidence>
<evidence type="ECO:0000259" key="4">
    <source>
        <dbReference type="SMART" id="SM00062"/>
    </source>
</evidence>
<proteinExistence type="inferred from homology"/>